<dbReference type="EMBL" id="KQ981578">
    <property type="protein sequence ID" value="KYN39747.1"/>
    <property type="molecule type" value="Genomic_DNA"/>
</dbReference>
<feature type="region of interest" description="Disordered" evidence="1">
    <location>
        <begin position="31"/>
        <end position="109"/>
    </location>
</feature>
<keyword evidence="3" id="KW-1185">Reference proteome</keyword>
<reference evidence="2 3" key="1">
    <citation type="submission" date="2016-03" db="EMBL/GenBank/DDBJ databases">
        <title>Trachymyrmex septentrionalis WGS genome.</title>
        <authorList>
            <person name="Nygaard S."/>
            <person name="Hu H."/>
            <person name="Boomsma J."/>
            <person name="Zhang G."/>
        </authorList>
    </citation>
    <scope>NUCLEOTIDE SEQUENCE [LARGE SCALE GENOMIC DNA]</scope>
    <source>
        <strain evidence="2">Tsep2-gDNA-1</strain>
        <tissue evidence="2">Whole body</tissue>
    </source>
</reference>
<evidence type="ECO:0000313" key="3">
    <source>
        <dbReference type="Proteomes" id="UP000078541"/>
    </source>
</evidence>
<accession>A0A151JXG7</accession>
<organism evidence="2 3">
    <name type="scientific">Trachymyrmex septentrionalis</name>
    <dbReference type="NCBI Taxonomy" id="34720"/>
    <lineage>
        <taxon>Eukaryota</taxon>
        <taxon>Metazoa</taxon>
        <taxon>Ecdysozoa</taxon>
        <taxon>Arthropoda</taxon>
        <taxon>Hexapoda</taxon>
        <taxon>Insecta</taxon>
        <taxon>Pterygota</taxon>
        <taxon>Neoptera</taxon>
        <taxon>Endopterygota</taxon>
        <taxon>Hymenoptera</taxon>
        <taxon>Apocrita</taxon>
        <taxon>Aculeata</taxon>
        <taxon>Formicoidea</taxon>
        <taxon>Formicidae</taxon>
        <taxon>Myrmicinae</taxon>
        <taxon>Trachymyrmex</taxon>
    </lineage>
</organism>
<feature type="non-terminal residue" evidence="2">
    <location>
        <position position="1"/>
    </location>
</feature>
<protein>
    <submittedName>
        <fullName evidence="2">Uncharacterized protein</fullName>
    </submittedName>
</protein>
<gene>
    <name evidence="2" type="ORF">ALC56_05855</name>
</gene>
<feature type="region of interest" description="Disordered" evidence="1">
    <location>
        <begin position="1"/>
        <end position="20"/>
    </location>
</feature>
<name>A0A151JXG7_9HYME</name>
<sequence length="109" mass="11914">VNPSQDVEPKPGTSTFSSGRFLNRRIATAYSKGVHFEPPREDEAERVQRHGMVVARKAGNNDDDDDDDDDDDNVDGEENEEVEAADGAEERARPCPGEIMIMPADVSGP</sequence>
<evidence type="ECO:0000313" key="2">
    <source>
        <dbReference type="EMBL" id="KYN39747.1"/>
    </source>
</evidence>
<evidence type="ECO:0000256" key="1">
    <source>
        <dbReference type="SAM" id="MobiDB-lite"/>
    </source>
</evidence>
<proteinExistence type="predicted"/>
<feature type="compositionally biased region" description="Basic and acidic residues" evidence="1">
    <location>
        <begin position="34"/>
        <end position="48"/>
    </location>
</feature>
<feature type="compositionally biased region" description="Acidic residues" evidence="1">
    <location>
        <begin position="61"/>
        <end position="87"/>
    </location>
</feature>
<dbReference type="AlphaFoldDB" id="A0A151JXG7"/>
<dbReference type="Proteomes" id="UP000078541">
    <property type="component" value="Unassembled WGS sequence"/>
</dbReference>